<feature type="transmembrane region" description="Helical" evidence="3">
    <location>
        <begin position="89"/>
        <end position="110"/>
    </location>
</feature>
<protein>
    <recommendedName>
        <fullName evidence="2">Biotin transporter</fullName>
    </recommendedName>
</protein>
<accession>A0A8J6TRY8</accession>
<dbReference type="Proteomes" id="UP000632659">
    <property type="component" value="Unassembled WGS sequence"/>
</dbReference>
<reference evidence="4" key="1">
    <citation type="submission" date="2020-08" db="EMBL/GenBank/DDBJ databases">
        <title>Genome public.</title>
        <authorList>
            <person name="Liu C."/>
            <person name="Sun Q."/>
        </authorList>
    </citation>
    <scope>NUCLEOTIDE SEQUENCE</scope>
    <source>
        <strain evidence="4">NSJ-15</strain>
    </source>
</reference>
<evidence type="ECO:0000256" key="3">
    <source>
        <dbReference type="SAM" id="Phobius"/>
    </source>
</evidence>
<gene>
    <name evidence="4" type="ORF">H8702_11250</name>
</gene>
<dbReference type="Pfam" id="PF02632">
    <property type="entry name" value="BioY"/>
    <property type="match status" value="1"/>
</dbReference>
<evidence type="ECO:0000256" key="1">
    <source>
        <dbReference type="ARBA" id="ARBA00010692"/>
    </source>
</evidence>
<feature type="transmembrane region" description="Helical" evidence="3">
    <location>
        <begin position="63"/>
        <end position="83"/>
    </location>
</feature>
<keyword evidence="2" id="KW-1003">Cell membrane</keyword>
<comment type="subcellular location">
    <subcellularLocation>
        <location evidence="2">Cell membrane</location>
        <topology evidence="2">Multi-pass membrane protein</topology>
    </subcellularLocation>
</comment>
<keyword evidence="5" id="KW-1185">Reference proteome</keyword>
<dbReference type="AlphaFoldDB" id="A0A8J6TRY8"/>
<keyword evidence="3" id="KW-1133">Transmembrane helix</keyword>
<dbReference type="RefSeq" id="WP_187536727.1">
    <property type="nucleotide sequence ID" value="NZ_JACRTL010000007.1"/>
</dbReference>
<comment type="caution">
    <text evidence="4">The sequence shown here is derived from an EMBL/GenBank/DDBJ whole genome shotgun (WGS) entry which is preliminary data.</text>
</comment>
<feature type="transmembrane region" description="Helical" evidence="3">
    <location>
        <begin position="12"/>
        <end position="33"/>
    </location>
</feature>
<keyword evidence="2 3" id="KW-0472">Membrane</keyword>
<dbReference type="InterPro" id="IPR003784">
    <property type="entry name" value="BioY"/>
</dbReference>
<evidence type="ECO:0000256" key="2">
    <source>
        <dbReference type="PIRNR" id="PIRNR016661"/>
    </source>
</evidence>
<dbReference type="PIRSF" id="PIRSF016661">
    <property type="entry name" value="BioY"/>
    <property type="match status" value="1"/>
</dbReference>
<dbReference type="GO" id="GO:0015225">
    <property type="term" value="F:biotin transmembrane transporter activity"/>
    <property type="evidence" value="ECO:0007669"/>
    <property type="project" value="UniProtKB-UniRule"/>
</dbReference>
<sequence>METQKTIPQTRVYTLTKIALCITLLIVCSYLVVPLPFTPVVITGQTLAVNLIALLLTPKQTFAAIGVYLLAGLIGLPVFAGGISGPAKFVSPTGGFLIGFLAAAVLISLLKGKNNQFWRYLLVTALVGIPVINLFGVIMMSITQGVTLQAAFLSAVAPFLIGDVIKAVLASLLAFLLNKRLPKQFTA</sequence>
<evidence type="ECO:0000313" key="5">
    <source>
        <dbReference type="Proteomes" id="UP000632659"/>
    </source>
</evidence>
<feature type="transmembrane region" description="Helical" evidence="3">
    <location>
        <begin position="39"/>
        <end position="56"/>
    </location>
</feature>
<proteinExistence type="inferred from homology"/>
<keyword evidence="2" id="KW-0813">Transport</keyword>
<name>A0A8J6TRY8_9FIRM</name>
<dbReference type="GO" id="GO:0005886">
    <property type="term" value="C:plasma membrane"/>
    <property type="evidence" value="ECO:0007669"/>
    <property type="project" value="UniProtKB-SubCell"/>
</dbReference>
<dbReference type="PANTHER" id="PTHR34295">
    <property type="entry name" value="BIOTIN TRANSPORTER BIOY"/>
    <property type="match status" value="1"/>
</dbReference>
<feature type="transmembrane region" description="Helical" evidence="3">
    <location>
        <begin position="148"/>
        <end position="177"/>
    </location>
</feature>
<keyword evidence="3" id="KW-0812">Transmembrane</keyword>
<organism evidence="4 5">
    <name type="scientific">Massiliimalia timonensis</name>
    <dbReference type="NCBI Taxonomy" id="1987501"/>
    <lineage>
        <taxon>Bacteria</taxon>
        <taxon>Bacillati</taxon>
        <taxon>Bacillota</taxon>
        <taxon>Clostridia</taxon>
        <taxon>Eubacteriales</taxon>
        <taxon>Oscillospiraceae</taxon>
        <taxon>Massiliimalia</taxon>
    </lineage>
</organism>
<dbReference type="EMBL" id="JACRTL010000007">
    <property type="protein sequence ID" value="MBC8611666.1"/>
    <property type="molecule type" value="Genomic_DNA"/>
</dbReference>
<dbReference type="PANTHER" id="PTHR34295:SF1">
    <property type="entry name" value="BIOTIN TRANSPORTER BIOY"/>
    <property type="match status" value="1"/>
</dbReference>
<comment type="similarity">
    <text evidence="1 2">Belongs to the BioY family.</text>
</comment>
<dbReference type="Gene3D" id="1.10.1760.20">
    <property type="match status" value="1"/>
</dbReference>
<evidence type="ECO:0000313" key="4">
    <source>
        <dbReference type="EMBL" id="MBC8611666.1"/>
    </source>
</evidence>
<feature type="transmembrane region" description="Helical" evidence="3">
    <location>
        <begin position="117"/>
        <end position="142"/>
    </location>
</feature>